<evidence type="ECO:0000259" key="5">
    <source>
        <dbReference type="PROSITE" id="PS50106"/>
    </source>
</evidence>
<organism evidence="6 7">
    <name type="scientific">Tigriopus californicus</name>
    <name type="common">Marine copepod</name>
    <dbReference type="NCBI Taxonomy" id="6832"/>
    <lineage>
        <taxon>Eukaryota</taxon>
        <taxon>Metazoa</taxon>
        <taxon>Ecdysozoa</taxon>
        <taxon>Arthropoda</taxon>
        <taxon>Crustacea</taxon>
        <taxon>Multicrustacea</taxon>
        <taxon>Hexanauplia</taxon>
        <taxon>Copepoda</taxon>
        <taxon>Harpacticoida</taxon>
        <taxon>Harpacticidae</taxon>
        <taxon>Tigriopus</taxon>
    </lineage>
</organism>
<dbReference type="AlphaFoldDB" id="A0A553NXM3"/>
<comment type="caution">
    <text evidence="6">The sequence shown here is derived from an EMBL/GenBank/DDBJ whole genome shotgun (WGS) entry which is preliminary data.</text>
</comment>
<feature type="compositionally biased region" description="Polar residues" evidence="4">
    <location>
        <begin position="344"/>
        <end position="369"/>
    </location>
</feature>
<dbReference type="GO" id="GO:0032426">
    <property type="term" value="C:stereocilium tip"/>
    <property type="evidence" value="ECO:0007669"/>
    <property type="project" value="TreeGrafter"/>
</dbReference>
<keyword evidence="7" id="KW-1185">Reference proteome</keyword>
<dbReference type="GO" id="GO:0005886">
    <property type="term" value="C:plasma membrane"/>
    <property type="evidence" value="ECO:0007669"/>
    <property type="project" value="TreeGrafter"/>
</dbReference>
<feature type="region of interest" description="Disordered" evidence="4">
    <location>
        <begin position="248"/>
        <end position="270"/>
    </location>
</feature>
<dbReference type="SMART" id="SM00228">
    <property type="entry name" value="PDZ"/>
    <property type="match status" value="2"/>
</dbReference>
<keyword evidence="2" id="KW-0677">Repeat</keyword>
<dbReference type="PANTHER" id="PTHR23116">
    <property type="entry name" value="PDZ DOMAIN CONTAINING WHIRLIN AND HARMONIN-RELATED"/>
    <property type="match status" value="1"/>
</dbReference>
<proteinExistence type="predicted"/>
<comment type="subcellular location">
    <subcellularLocation>
        <location evidence="1">Cell projection</location>
    </subcellularLocation>
</comment>
<keyword evidence="3" id="KW-0966">Cell projection</keyword>
<dbReference type="OMA" id="MQHEMLM"/>
<accession>A0A553NXM3</accession>
<evidence type="ECO:0000256" key="3">
    <source>
        <dbReference type="ARBA" id="ARBA00023273"/>
    </source>
</evidence>
<dbReference type="InterPro" id="IPR036034">
    <property type="entry name" value="PDZ_sf"/>
</dbReference>
<feature type="domain" description="PDZ" evidence="5">
    <location>
        <begin position="161"/>
        <end position="231"/>
    </location>
</feature>
<sequence length="673" mass="74272">MSATLIQNRMPPGPLRRSSPQLFTSEEEQVFQIQHITLHRPKDGKGLGFTIRGGVEHGLGHFVSAIERGSEAHLQGLRPGDQILAVDGMMLTGATHREVVTLISSRWTLEISVKSTGVIPIKDRVGDPITWHNIAVRPEPPMNDVMKHLHTIPVESHVESRVVISITGSQGLGCSICKGPSSKPGIYIQSTKPGGLARQVGLRPGDQILDCNGISFQRLEFNEAVYHLKSSRHLDLLIRKGAGADLFPSESSGYDSSSSSSMGDSRPNPYRASVVIDTAKLSKSASDLSMSTKPTAVFTNRLRLEERVIEEERKKLEEEQERLKREAMRLEAEKKRFEEEKKLTTTQAKSKSSPDLNDSIDSSTESTLSGGLANQIQNELQRRAQKTTVTPTPASSALSVISVPLPPPPPKIPPQSNTNTMQKKAIQKEKTLANLKNDKHDALMEEFKRAHRRMFNSSTQEDEENQQHQEQHQRVIEDMNQMKEDTEYETQAIVTSVAVDLMPKPQEIKAVVKKEISFALEPKSTSDAVSIQSSTTTTTTTKSYCSDDTLSGSCSCSNTMSSSNPSNSSSCEESETTLSYIESEKPAKSTTPPFPPERSSSISPADKTNSPQPKTSSMLKKKKVPLSSFKPPLARKGHLNSPGIPTPDYDSTPERSPKSFKKRRYQNPRLRPC</sequence>
<dbReference type="GO" id="GO:0002142">
    <property type="term" value="C:stereocilia ankle link complex"/>
    <property type="evidence" value="ECO:0007669"/>
    <property type="project" value="TreeGrafter"/>
</dbReference>
<dbReference type="InterPro" id="IPR001478">
    <property type="entry name" value="PDZ"/>
</dbReference>
<feature type="compositionally biased region" description="Low complexity" evidence="4">
    <location>
        <begin position="393"/>
        <end position="403"/>
    </location>
</feature>
<dbReference type="EMBL" id="VCGU01000009">
    <property type="protein sequence ID" value="TRY70179.1"/>
    <property type="molecule type" value="Genomic_DNA"/>
</dbReference>
<reference evidence="6 7" key="1">
    <citation type="journal article" date="2018" name="Nat. Ecol. Evol.">
        <title>Genomic signatures of mitonuclear coevolution across populations of Tigriopus californicus.</title>
        <authorList>
            <person name="Barreto F.S."/>
            <person name="Watson E.T."/>
            <person name="Lima T.G."/>
            <person name="Willett C.S."/>
            <person name="Edmands S."/>
            <person name="Li W."/>
            <person name="Burton R.S."/>
        </authorList>
    </citation>
    <scope>NUCLEOTIDE SEQUENCE [LARGE SCALE GENOMIC DNA]</scope>
    <source>
        <strain evidence="6 7">San Diego</strain>
    </source>
</reference>
<protein>
    <recommendedName>
        <fullName evidence="5">PDZ domain-containing protein</fullName>
    </recommendedName>
</protein>
<dbReference type="STRING" id="6832.A0A553NXM3"/>
<evidence type="ECO:0000313" key="7">
    <source>
        <dbReference type="Proteomes" id="UP000318571"/>
    </source>
</evidence>
<dbReference type="SUPFAM" id="SSF50156">
    <property type="entry name" value="PDZ domain-like"/>
    <property type="match status" value="2"/>
</dbReference>
<feature type="compositionally biased region" description="Polar residues" evidence="4">
    <location>
        <begin position="523"/>
        <end position="534"/>
    </location>
</feature>
<feature type="compositionally biased region" description="Polar residues" evidence="4">
    <location>
        <begin position="598"/>
        <end position="618"/>
    </location>
</feature>
<dbReference type="PROSITE" id="PS50106">
    <property type="entry name" value="PDZ"/>
    <property type="match status" value="2"/>
</dbReference>
<feature type="region of interest" description="Disordered" evidence="4">
    <location>
        <begin position="522"/>
        <end position="673"/>
    </location>
</feature>
<dbReference type="GO" id="GO:0005929">
    <property type="term" value="C:cilium"/>
    <property type="evidence" value="ECO:0007669"/>
    <property type="project" value="TreeGrafter"/>
</dbReference>
<evidence type="ECO:0000313" key="6">
    <source>
        <dbReference type="EMBL" id="TRY70179.1"/>
    </source>
</evidence>
<evidence type="ECO:0000256" key="2">
    <source>
        <dbReference type="ARBA" id="ARBA00022737"/>
    </source>
</evidence>
<gene>
    <name evidence="6" type="ORF">TCAL_02784</name>
</gene>
<dbReference type="Gene3D" id="2.30.42.10">
    <property type="match status" value="2"/>
</dbReference>
<feature type="region of interest" description="Disordered" evidence="4">
    <location>
        <begin position="338"/>
        <end position="369"/>
    </location>
</feature>
<dbReference type="InterPro" id="IPR051844">
    <property type="entry name" value="USH2_Complex_Protein"/>
</dbReference>
<feature type="region of interest" description="Disordered" evidence="4">
    <location>
        <begin position="382"/>
        <end position="421"/>
    </location>
</feature>
<dbReference type="Proteomes" id="UP000318571">
    <property type="component" value="Chromosome 9"/>
</dbReference>
<feature type="compositionally biased region" description="Low complexity" evidence="4">
    <location>
        <begin position="551"/>
        <end position="579"/>
    </location>
</feature>
<name>A0A553NXM3_TIGCA</name>
<evidence type="ECO:0000256" key="4">
    <source>
        <dbReference type="SAM" id="MobiDB-lite"/>
    </source>
</evidence>
<feature type="domain" description="PDZ" evidence="5">
    <location>
        <begin position="35"/>
        <end position="103"/>
    </location>
</feature>
<dbReference type="PANTHER" id="PTHR23116:SF36">
    <property type="entry name" value="HARMONIN"/>
    <property type="match status" value="1"/>
</dbReference>
<dbReference type="Pfam" id="PF00595">
    <property type="entry name" value="PDZ"/>
    <property type="match status" value="2"/>
</dbReference>
<feature type="compositionally biased region" description="Basic residues" evidence="4">
    <location>
        <begin position="658"/>
        <end position="673"/>
    </location>
</feature>
<feature type="compositionally biased region" description="Pro residues" evidence="4">
    <location>
        <begin position="404"/>
        <end position="413"/>
    </location>
</feature>
<evidence type="ECO:0000256" key="1">
    <source>
        <dbReference type="ARBA" id="ARBA00004316"/>
    </source>
</evidence>
<feature type="compositionally biased region" description="Low complexity" evidence="4">
    <location>
        <begin position="249"/>
        <end position="265"/>
    </location>
</feature>